<dbReference type="Proteomes" id="UP000775500">
    <property type="component" value="Unassembled WGS sequence"/>
</dbReference>
<keyword evidence="1" id="KW-1133">Transmembrane helix</keyword>
<organism evidence="2 3">
    <name type="scientific">Faecalicoccus acidiformans</name>
    <dbReference type="NCBI Taxonomy" id="915173"/>
    <lineage>
        <taxon>Bacteria</taxon>
        <taxon>Bacillati</taxon>
        <taxon>Bacillota</taxon>
        <taxon>Erysipelotrichia</taxon>
        <taxon>Erysipelotrichales</taxon>
        <taxon>Erysipelotrichaceae</taxon>
        <taxon>Faecalicoccus</taxon>
    </lineage>
</organism>
<sequence length="69" mass="7831">MNNPLNYLQLLLVFVPSIMVLLIDLLERKGIIEFKKPLPFSLTLISFILFVLGCAISFVTIMIGMVDLF</sequence>
<keyword evidence="1" id="KW-0812">Transmembrane</keyword>
<feature type="transmembrane region" description="Helical" evidence="1">
    <location>
        <begin position="6"/>
        <end position="26"/>
    </location>
</feature>
<name>A0ABS2FP22_9FIRM</name>
<proteinExistence type="predicted"/>
<evidence type="ECO:0000313" key="3">
    <source>
        <dbReference type="Proteomes" id="UP000775500"/>
    </source>
</evidence>
<comment type="caution">
    <text evidence="2">The sequence shown here is derived from an EMBL/GenBank/DDBJ whole genome shotgun (WGS) entry which is preliminary data.</text>
</comment>
<evidence type="ECO:0000256" key="1">
    <source>
        <dbReference type="SAM" id="Phobius"/>
    </source>
</evidence>
<evidence type="ECO:0008006" key="4">
    <source>
        <dbReference type="Google" id="ProtNLM"/>
    </source>
</evidence>
<dbReference type="EMBL" id="JACJLU010000006">
    <property type="protein sequence ID" value="MBM6831682.1"/>
    <property type="molecule type" value="Genomic_DNA"/>
</dbReference>
<protein>
    <recommendedName>
        <fullName evidence="4">DUF1146 domain-containing protein</fullName>
    </recommendedName>
</protein>
<reference evidence="2 3" key="1">
    <citation type="journal article" date="2021" name="Sci. Rep.">
        <title>The distribution of antibiotic resistance genes in chicken gut microbiota commensals.</title>
        <authorList>
            <person name="Juricova H."/>
            <person name="Matiasovicova J."/>
            <person name="Kubasova T."/>
            <person name="Cejkova D."/>
            <person name="Rychlik I."/>
        </authorList>
    </citation>
    <scope>NUCLEOTIDE SEQUENCE [LARGE SCALE GENOMIC DNA]</scope>
    <source>
        <strain evidence="2 3">An423</strain>
    </source>
</reference>
<keyword evidence="3" id="KW-1185">Reference proteome</keyword>
<evidence type="ECO:0000313" key="2">
    <source>
        <dbReference type="EMBL" id="MBM6831682.1"/>
    </source>
</evidence>
<feature type="transmembrane region" description="Helical" evidence="1">
    <location>
        <begin position="38"/>
        <end position="66"/>
    </location>
</feature>
<accession>A0ABS2FP22</accession>
<keyword evidence="1" id="KW-0472">Membrane</keyword>
<gene>
    <name evidence="2" type="ORF">H5982_06110</name>
</gene>
<dbReference type="RefSeq" id="WP_204685888.1">
    <property type="nucleotide sequence ID" value="NZ_JACJLU010000006.1"/>
</dbReference>